<sequence length="65" mass="6993">MGDSATVACQIWVALRRTPERAARLLELEALAGGSEDRAQRRAAGAEIGRMIAEAEREVVAWAKG</sequence>
<reference evidence="2" key="1">
    <citation type="journal article" date="2019" name="Int. J. Syst. Evol. Microbiol.">
        <title>The Global Catalogue of Microorganisms (GCM) 10K type strain sequencing project: providing services to taxonomists for standard genome sequencing and annotation.</title>
        <authorList>
            <consortium name="The Broad Institute Genomics Platform"/>
            <consortium name="The Broad Institute Genome Sequencing Center for Infectious Disease"/>
            <person name="Wu L."/>
            <person name="Ma J."/>
        </authorList>
    </citation>
    <scope>NUCLEOTIDE SEQUENCE [LARGE SCALE GENOMIC DNA]</scope>
    <source>
        <strain evidence="2">JCM 9651</strain>
    </source>
</reference>
<dbReference type="EMBL" id="BAAAYL010000001">
    <property type="protein sequence ID" value="GAA3370785.1"/>
    <property type="molecule type" value="Genomic_DNA"/>
</dbReference>
<evidence type="ECO:0000313" key="2">
    <source>
        <dbReference type="Proteomes" id="UP001499990"/>
    </source>
</evidence>
<organism evidence="1 2">
    <name type="scientific">Streptomyces sannanensis</name>
    <dbReference type="NCBI Taxonomy" id="285536"/>
    <lineage>
        <taxon>Bacteria</taxon>
        <taxon>Bacillati</taxon>
        <taxon>Actinomycetota</taxon>
        <taxon>Actinomycetes</taxon>
        <taxon>Kitasatosporales</taxon>
        <taxon>Streptomycetaceae</taxon>
        <taxon>Streptomyces</taxon>
    </lineage>
</organism>
<accession>A0ABP6S8I4</accession>
<keyword evidence="2" id="KW-1185">Reference proteome</keyword>
<proteinExistence type="predicted"/>
<evidence type="ECO:0000313" key="1">
    <source>
        <dbReference type="EMBL" id="GAA3370785.1"/>
    </source>
</evidence>
<protein>
    <submittedName>
        <fullName evidence="1">Uncharacterized protein</fullName>
    </submittedName>
</protein>
<gene>
    <name evidence="1" type="ORF">GCM10020367_18800</name>
</gene>
<name>A0ABP6S8I4_9ACTN</name>
<dbReference type="Proteomes" id="UP001499990">
    <property type="component" value="Unassembled WGS sequence"/>
</dbReference>
<comment type="caution">
    <text evidence="1">The sequence shown here is derived from an EMBL/GenBank/DDBJ whole genome shotgun (WGS) entry which is preliminary data.</text>
</comment>